<feature type="region of interest" description="Disordered" evidence="1">
    <location>
        <begin position="34"/>
        <end position="65"/>
    </location>
</feature>
<sequence>MAAAPQLAVPAGAAQGKRLPRRWGLPCGSDRSSFRADGRRHAGGRLRTGACRAAPTRSSSGPAVTNALGLAMSRRRMSATCRKGAIAAAPVDSPWRDFQIYNNSGLICSVFLSYTVFLCSRQVLFSFIRNLQLHRTAQSGINL</sequence>
<reference evidence="2" key="3">
    <citation type="journal article" date="2017" name="Nature">
        <title>Genome sequence of the progenitor of the wheat D genome Aegilops tauschii.</title>
        <authorList>
            <person name="Luo M.C."/>
            <person name="Gu Y.Q."/>
            <person name="Puiu D."/>
            <person name="Wang H."/>
            <person name="Twardziok S.O."/>
            <person name="Deal K.R."/>
            <person name="Huo N."/>
            <person name="Zhu T."/>
            <person name="Wang L."/>
            <person name="Wang Y."/>
            <person name="McGuire P.E."/>
            <person name="Liu S."/>
            <person name="Long H."/>
            <person name="Ramasamy R.K."/>
            <person name="Rodriguez J.C."/>
            <person name="Van S.L."/>
            <person name="Yuan L."/>
            <person name="Wang Z."/>
            <person name="Xia Z."/>
            <person name="Xiao L."/>
            <person name="Anderson O.D."/>
            <person name="Ouyang S."/>
            <person name="Liang Y."/>
            <person name="Zimin A.V."/>
            <person name="Pertea G."/>
            <person name="Qi P."/>
            <person name="Bennetzen J.L."/>
            <person name="Dai X."/>
            <person name="Dawson M.W."/>
            <person name="Muller H.G."/>
            <person name="Kugler K."/>
            <person name="Rivarola-Duarte L."/>
            <person name="Spannagl M."/>
            <person name="Mayer K.F.X."/>
            <person name="Lu F.H."/>
            <person name="Bevan M.W."/>
            <person name="Leroy P."/>
            <person name="Li P."/>
            <person name="You F.M."/>
            <person name="Sun Q."/>
            <person name="Liu Z."/>
            <person name="Lyons E."/>
            <person name="Wicker T."/>
            <person name="Salzberg S.L."/>
            <person name="Devos K.M."/>
            <person name="Dvorak J."/>
        </authorList>
    </citation>
    <scope>NUCLEOTIDE SEQUENCE [LARGE SCALE GENOMIC DNA]</scope>
    <source>
        <strain evidence="2">cv. AL8/78</strain>
    </source>
</reference>
<organism evidence="2 3">
    <name type="scientific">Aegilops tauschii subsp. strangulata</name>
    <name type="common">Goatgrass</name>
    <dbReference type="NCBI Taxonomy" id="200361"/>
    <lineage>
        <taxon>Eukaryota</taxon>
        <taxon>Viridiplantae</taxon>
        <taxon>Streptophyta</taxon>
        <taxon>Embryophyta</taxon>
        <taxon>Tracheophyta</taxon>
        <taxon>Spermatophyta</taxon>
        <taxon>Magnoliopsida</taxon>
        <taxon>Liliopsida</taxon>
        <taxon>Poales</taxon>
        <taxon>Poaceae</taxon>
        <taxon>BOP clade</taxon>
        <taxon>Pooideae</taxon>
        <taxon>Triticodae</taxon>
        <taxon>Triticeae</taxon>
        <taxon>Triticinae</taxon>
        <taxon>Aegilops</taxon>
    </lineage>
</organism>
<dbReference type="Gramene" id="AET5Gv21113200.7">
    <property type="protein sequence ID" value="AET5Gv21113200.7"/>
    <property type="gene ID" value="AET5Gv21113200"/>
</dbReference>
<reference evidence="3" key="1">
    <citation type="journal article" date="2014" name="Science">
        <title>Ancient hybridizations among the ancestral genomes of bread wheat.</title>
        <authorList>
            <consortium name="International Wheat Genome Sequencing Consortium,"/>
            <person name="Marcussen T."/>
            <person name="Sandve S.R."/>
            <person name="Heier L."/>
            <person name="Spannagl M."/>
            <person name="Pfeifer M."/>
            <person name="Jakobsen K.S."/>
            <person name="Wulff B.B."/>
            <person name="Steuernagel B."/>
            <person name="Mayer K.F."/>
            <person name="Olsen O.A."/>
        </authorList>
    </citation>
    <scope>NUCLEOTIDE SEQUENCE [LARGE SCALE GENOMIC DNA]</scope>
    <source>
        <strain evidence="3">cv. AL8/78</strain>
    </source>
</reference>
<dbReference type="EnsemblPlants" id="AET5Gv21113200.7">
    <property type="protein sequence ID" value="AET5Gv21113200.7"/>
    <property type="gene ID" value="AET5Gv21113200"/>
</dbReference>
<reference evidence="2" key="4">
    <citation type="submission" date="2019-03" db="UniProtKB">
        <authorList>
            <consortium name="EnsemblPlants"/>
        </authorList>
    </citation>
    <scope>IDENTIFICATION</scope>
</reference>
<evidence type="ECO:0000313" key="3">
    <source>
        <dbReference type="Proteomes" id="UP000015105"/>
    </source>
</evidence>
<name>A0A453MA39_AEGTS</name>
<dbReference type="AlphaFoldDB" id="A0A453MA39"/>
<accession>A0A453MA39</accession>
<evidence type="ECO:0000313" key="2">
    <source>
        <dbReference type="EnsemblPlants" id="AET5Gv21113200.7"/>
    </source>
</evidence>
<keyword evidence="3" id="KW-1185">Reference proteome</keyword>
<reference evidence="2" key="5">
    <citation type="journal article" date="2021" name="G3 (Bethesda)">
        <title>Aegilops tauschii genome assembly Aet v5.0 features greater sequence contiguity and improved annotation.</title>
        <authorList>
            <person name="Wang L."/>
            <person name="Zhu T."/>
            <person name="Rodriguez J.C."/>
            <person name="Deal K.R."/>
            <person name="Dubcovsky J."/>
            <person name="McGuire P.E."/>
            <person name="Lux T."/>
            <person name="Spannagl M."/>
            <person name="Mayer K.F.X."/>
            <person name="Baldrich P."/>
            <person name="Meyers B.C."/>
            <person name="Huo N."/>
            <person name="Gu Y.Q."/>
            <person name="Zhou H."/>
            <person name="Devos K.M."/>
            <person name="Bennetzen J.L."/>
            <person name="Unver T."/>
            <person name="Budak H."/>
            <person name="Gulick P.J."/>
            <person name="Galiba G."/>
            <person name="Kalapos B."/>
            <person name="Nelson D.R."/>
            <person name="Li P."/>
            <person name="You F.M."/>
            <person name="Luo M.C."/>
            <person name="Dvorak J."/>
        </authorList>
    </citation>
    <scope>NUCLEOTIDE SEQUENCE [LARGE SCALE GENOMIC DNA]</scope>
    <source>
        <strain evidence="2">cv. AL8/78</strain>
    </source>
</reference>
<dbReference type="Proteomes" id="UP000015105">
    <property type="component" value="Chromosome 5D"/>
</dbReference>
<evidence type="ECO:0000256" key="1">
    <source>
        <dbReference type="SAM" id="MobiDB-lite"/>
    </source>
</evidence>
<protein>
    <submittedName>
        <fullName evidence="2">Uncharacterized protein</fullName>
    </submittedName>
</protein>
<proteinExistence type="predicted"/>
<reference evidence="3" key="2">
    <citation type="journal article" date="2017" name="Nat. Plants">
        <title>The Aegilops tauschii genome reveals multiple impacts of transposons.</title>
        <authorList>
            <person name="Zhao G."/>
            <person name="Zou C."/>
            <person name="Li K."/>
            <person name="Wang K."/>
            <person name="Li T."/>
            <person name="Gao L."/>
            <person name="Zhang X."/>
            <person name="Wang H."/>
            <person name="Yang Z."/>
            <person name="Liu X."/>
            <person name="Jiang W."/>
            <person name="Mao L."/>
            <person name="Kong X."/>
            <person name="Jiao Y."/>
            <person name="Jia J."/>
        </authorList>
    </citation>
    <scope>NUCLEOTIDE SEQUENCE [LARGE SCALE GENOMIC DNA]</scope>
    <source>
        <strain evidence="3">cv. AL8/78</strain>
    </source>
</reference>